<dbReference type="GeneID" id="28894014"/>
<keyword evidence="1" id="KW-0812">Transmembrane</keyword>
<dbReference type="OrthoDB" id="1668230at2759"/>
<feature type="transmembrane region" description="Helical" evidence="1">
    <location>
        <begin position="6"/>
        <end position="27"/>
    </location>
</feature>
<dbReference type="RefSeq" id="XP_018190310.1">
    <property type="nucleotide sequence ID" value="XM_018328877.1"/>
</dbReference>
<keyword evidence="1" id="KW-1133">Transmembrane helix</keyword>
<sequence length="101" mass="11971">MTYHALMFWITPQYDLYAFGTMLYYILSETQADRDWNERDMSFSETVAALMLPTGAITQKWWNQRYNSAEKVMVDLKMVMEEEGIDVEEMEILDSAVHLRD</sequence>
<dbReference type="Proteomes" id="UP000076632">
    <property type="component" value="Unassembled WGS sequence"/>
</dbReference>
<accession>A0A165IDY2</accession>
<evidence type="ECO:0000256" key="1">
    <source>
        <dbReference type="SAM" id="Phobius"/>
    </source>
</evidence>
<evidence type="ECO:0000313" key="3">
    <source>
        <dbReference type="Proteomes" id="UP000076632"/>
    </source>
</evidence>
<keyword evidence="3" id="KW-1185">Reference proteome</keyword>
<name>A0A165IDY2_XYLHT</name>
<protein>
    <recommendedName>
        <fullName evidence="4">Protein kinase domain-containing protein</fullName>
    </recommendedName>
</protein>
<dbReference type="EMBL" id="KV407456">
    <property type="protein sequence ID" value="KZF24755.1"/>
    <property type="molecule type" value="Genomic_DNA"/>
</dbReference>
<evidence type="ECO:0008006" key="4">
    <source>
        <dbReference type="Google" id="ProtNLM"/>
    </source>
</evidence>
<organism evidence="2 3">
    <name type="scientific">Xylona heveae (strain CBS 132557 / TC161)</name>
    <dbReference type="NCBI Taxonomy" id="1328760"/>
    <lineage>
        <taxon>Eukaryota</taxon>
        <taxon>Fungi</taxon>
        <taxon>Dikarya</taxon>
        <taxon>Ascomycota</taxon>
        <taxon>Pezizomycotina</taxon>
        <taxon>Xylonomycetes</taxon>
        <taxon>Xylonales</taxon>
        <taxon>Xylonaceae</taxon>
        <taxon>Xylona</taxon>
    </lineage>
</organism>
<reference evidence="2 3" key="1">
    <citation type="journal article" date="2016" name="Fungal Biol.">
        <title>The genome of Xylona heveae provides a window into fungal endophytism.</title>
        <authorList>
            <person name="Gazis R."/>
            <person name="Kuo A."/>
            <person name="Riley R."/>
            <person name="LaButti K."/>
            <person name="Lipzen A."/>
            <person name="Lin J."/>
            <person name="Amirebrahimi M."/>
            <person name="Hesse C.N."/>
            <person name="Spatafora J.W."/>
            <person name="Henrissat B."/>
            <person name="Hainaut M."/>
            <person name="Grigoriev I.V."/>
            <person name="Hibbett D.S."/>
        </authorList>
    </citation>
    <scope>NUCLEOTIDE SEQUENCE [LARGE SCALE GENOMIC DNA]</scope>
    <source>
        <strain evidence="2 3">TC161</strain>
    </source>
</reference>
<gene>
    <name evidence="2" type="ORF">L228DRAFT_103707</name>
</gene>
<dbReference type="AlphaFoldDB" id="A0A165IDY2"/>
<dbReference type="InParanoid" id="A0A165IDY2"/>
<proteinExistence type="predicted"/>
<keyword evidence="1" id="KW-0472">Membrane</keyword>
<evidence type="ECO:0000313" key="2">
    <source>
        <dbReference type="EMBL" id="KZF24755.1"/>
    </source>
</evidence>